<dbReference type="OrthoDB" id="5402622at2759"/>
<feature type="compositionally biased region" description="Polar residues" evidence="1">
    <location>
        <begin position="1029"/>
        <end position="1043"/>
    </location>
</feature>
<feature type="compositionally biased region" description="Basic and acidic residues" evidence="1">
    <location>
        <begin position="144"/>
        <end position="160"/>
    </location>
</feature>
<feature type="transmembrane region" description="Helical" evidence="2">
    <location>
        <begin position="1395"/>
        <end position="1418"/>
    </location>
</feature>
<reference evidence="3 4" key="1">
    <citation type="journal article" date="2013" name="BMC Genomics">
        <title>The genome and transcriptome of the pine saprophyte Ophiostoma piceae, and a comparison with the bark beetle-associated pine pathogen Grosmannia clavigera.</title>
        <authorList>
            <person name="Haridas S."/>
            <person name="Wang Y."/>
            <person name="Lim L."/>
            <person name="Massoumi Alamouti S."/>
            <person name="Jackman S."/>
            <person name="Docking R."/>
            <person name="Robertson G."/>
            <person name="Birol I."/>
            <person name="Bohlmann J."/>
            <person name="Breuil C."/>
        </authorList>
    </citation>
    <scope>NUCLEOTIDE SEQUENCE [LARGE SCALE GENOMIC DNA]</scope>
    <source>
        <strain evidence="3 4">UAMH 11346</strain>
    </source>
</reference>
<feature type="compositionally biased region" description="Basic and acidic residues" evidence="1">
    <location>
        <begin position="1086"/>
        <end position="1098"/>
    </location>
</feature>
<feature type="region of interest" description="Disordered" evidence="1">
    <location>
        <begin position="560"/>
        <end position="738"/>
    </location>
</feature>
<feature type="compositionally biased region" description="Polar residues" evidence="1">
    <location>
        <begin position="314"/>
        <end position="326"/>
    </location>
</feature>
<keyword evidence="4" id="KW-1185">Reference proteome</keyword>
<dbReference type="InterPro" id="IPR038769">
    <property type="entry name" value="MTC4"/>
</dbReference>
<feature type="compositionally biased region" description="Low complexity" evidence="1">
    <location>
        <begin position="265"/>
        <end position="276"/>
    </location>
</feature>
<keyword evidence="2" id="KW-0812">Transmembrane</keyword>
<dbReference type="PANTHER" id="PTHR38426">
    <property type="entry name" value="MAINTENANCE OF TELOMERE CAPPING PROTEIN 4"/>
    <property type="match status" value="1"/>
</dbReference>
<feature type="region of interest" description="Disordered" evidence="1">
    <location>
        <begin position="987"/>
        <end position="1165"/>
    </location>
</feature>
<feature type="compositionally biased region" description="Polar residues" evidence="1">
    <location>
        <begin position="666"/>
        <end position="675"/>
    </location>
</feature>
<dbReference type="PANTHER" id="PTHR38426:SF1">
    <property type="entry name" value="MAINTENANCE OF TELOMERE CAPPING PROTEIN 4"/>
    <property type="match status" value="1"/>
</dbReference>
<evidence type="ECO:0000313" key="3">
    <source>
        <dbReference type="EMBL" id="EPE09575.1"/>
    </source>
</evidence>
<dbReference type="Proteomes" id="UP000016923">
    <property type="component" value="Unassembled WGS sequence"/>
</dbReference>
<sequence length="1438" mass="155400">MAEPHEAASSLLSGARHASGAGSGGSASVDRAKHSLSSTGGSSMASGTTHVEAAGPGSDSNLSFLEPTTTSSSHTGSRLSSTSPTPQIRREPEPARTSRASHRSSHRHNRSSGAFLLNDALHGARSGHDASHGKFAQSTARSGGNRETHGRERERYRSEGSSRGGGALLAAPVTPDQRGRGSSAEPAPDARRARNASGSSDAAVSPASADAAVLATITLPSPPSSAGSASPVVSNQTLDIDSAQIVNMALNLSESRRLASRRNVTQQLPPRLTPLPDSAVGGSLLRQLQQQRRISRTISPRPDKGPGGRAVSGQVANSSPRVSSSGGLRPAFDPLGDAAAGAYRYHFSQSTLARAQKAKDYLELLAQQRRLLEFISPLTPASTTQMRSTSLTSPPTTSSNSSNPFLGTTSSSGDLVSTSARLGRPYNPLQYIRNRKVRVRERKTIDGQALGFGDVSKAAEWVDEVARWAATGQGRVPDGPTLPSFSSADALTAALQSSPPPGSRSAGQGVLAKPKRPRLDWAIDPADMLADVYWLEQGDNKMLVEDRHWRRVFPQDPKLYRPASQRVGEGNAPDQTGDPSVFQPTSFLDPSTSQLLRTPDLADAEHDQGSTRKRARQKLSELRSFHHRHNSSFQSHDILRLRRGSFSDTSDSDSDRRMFGRRAKDSTSATNNADTPNLALLRKAAHESREKDGSSTSSPAAPGDQKSQMSYASVGSPANADGQSSQSTPAKGELPSKFSAAPFASRAIDTSVRSSRASLDIPNFGKRRSLEYDSSLPASPELRPLANEDIGLVPVLGGDLSLPPSRATSPPPSRFSKVKHMFRDHSHERGRERTNSSGFDRGSQEQDDLLGASSTYTQSLSLPQQEAAEAQSAPITATPSVAGEIYKIPTNHDIKDLQSPMRKGLSRSNTATFESHKSHSSITSISSMRHSNHVLGYSSHNQHRSEESGATVSASSTLRGIFKGGPRIDTMLRSGVSKVSDMLWRRDGSDTPYDGAGAGDAGSSSSSDDSDGGLTFRGRLRKTPRHSRSPSMNADWSEKSTSLIPKPGEKHYLDVMPSFGGQDHKGRHYLSPSPDPVSRPPSRRSTRFERLRPPRIDVQDATSPSSNITNFRPQIPSREAGDATSLLPGSHQRSQRTAQDSDISESDTSRSRRVSDVNGDVLPSVEKPLDASTASLQQQQLSVPAYEGGFANADRPRWSVSQPTYRNQGDSLSRRELARLRASMYSSAVLARELSRRANKPRVLGGDDTSGNGQAICVRRKVVARSEGEMLTWPDIAVYSTNPTELMHRPIRHVELYPLAAQVLGAAIQRSGQSWQTSAELFTSSTIPALRERVDSLRTRVAVELSGLARKAADDADVVSQDLVAVQRLQVLRVEDTIEMMLRRRRRRFRWVRRAGWLTVEWMLVGIMWFAWFVVMIARVVMGSYRGIVAGVRWLLWL</sequence>
<dbReference type="EMBL" id="KE148147">
    <property type="protein sequence ID" value="EPE09575.1"/>
    <property type="molecule type" value="Genomic_DNA"/>
</dbReference>
<dbReference type="VEuPathDB" id="FungiDB:F503_07351"/>
<feature type="compositionally biased region" description="Low complexity" evidence="1">
    <location>
        <begin position="68"/>
        <end position="83"/>
    </location>
</feature>
<keyword evidence="2" id="KW-0472">Membrane</keyword>
<evidence type="ECO:0000313" key="4">
    <source>
        <dbReference type="Proteomes" id="UP000016923"/>
    </source>
</evidence>
<feature type="region of interest" description="Disordered" evidence="1">
    <location>
        <begin position="382"/>
        <end position="419"/>
    </location>
</feature>
<dbReference type="HOGENOM" id="CLU_002712_0_0_1"/>
<feature type="region of interest" description="Disordered" evidence="1">
    <location>
        <begin position="892"/>
        <end position="926"/>
    </location>
</feature>
<feature type="compositionally biased region" description="Polar residues" evidence="1">
    <location>
        <begin position="1100"/>
        <end position="1112"/>
    </location>
</feature>
<feature type="compositionally biased region" description="Basic residues" evidence="1">
    <location>
        <begin position="1018"/>
        <end position="1028"/>
    </location>
</feature>
<dbReference type="OMA" id="YRYHFSQ"/>
<organism evidence="3 4">
    <name type="scientific">Ophiostoma piceae (strain UAMH 11346)</name>
    <name type="common">Sap stain fungus</name>
    <dbReference type="NCBI Taxonomy" id="1262450"/>
    <lineage>
        <taxon>Eukaryota</taxon>
        <taxon>Fungi</taxon>
        <taxon>Dikarya</taxon>
        <taxon>Ascomycota</taxon>
        <taxon>Pezizomycotina</taxon>
        <taxon>Sordariomycetes</taxon>
        <taxon>Sordariomycetidae</taxon>
        <taxon>Ophiostomatales</taxon>
        <taxon>Ophiostomataceae</taxon>
        <taxon>Ophiostoma</taxon>
    </lineage>
</organism>
<dbReference type="STRING" id="1262450.S3D810"/>
<feature type="compositionally biased region" description="Low complexity" evidence="1">
    <location>
        <begin position="7"/>
        <end position="20"/>
    </location>
</feature>
<feature type="compositionally biased region" description="Polar residues" evidence="1">
    <location>
        <begin position="58"/>
        <end position="67"/>
    </location>
</feature>
<feature type="compositionally biased region" description="Polar residues" evidence="1">
    <location>
        <begin position="1131"/>
        <end position="1141"/>
    </location>
</feature>
<feature type="compositionally biased region" description="Low complexity" evidence="1">
    <location>
        <begin position="388"/>
        <end position="404"/>
    </location>
</feature>
<feature type="region of interest" description="Disordered" evidence="1">
    <location>
        <begin position="1"/>
        <end position="204"/>
    </location>
</feature>
<evidence type="ECO:0000256" key="1">
    <source>
        <dbReference type="SAM" id="MobiDB-lite"/>
    </source>
</evidence>
<feature type="compositionally biased region" description="Basic and acidic residues" evidence="1">
    <location>
        <begin position="684"/>
        <end position="693"/>
    </location>
</feature>
<protein>
    <submittedName>
        <fullName evidence="3">Uncharacterized protein</fullName>
    </submittedName>
</protein>
<evidence type="ECO:0000256" key="2">
    <source>
        <dbReference type="SAM" id="Phobius"/>
    </source>
</evidence>
<feature type="region of interest" description="Disordered" evidence="1">
    <location>
        <begin position="261"/>
        <end position="329"/>
    </location>
</feature>
<feature type="compositionally biased region" description="Polar residues" evidence="1">
    <location>
        <begin position="573"/>
        <end position="596"/>
    </location>
</feature>
<proteinExistence type="predicted"/>
<dbReference type="eggNOG" id="ENOG502RU3A">
    <property type="taxonomic scope" value="Eukaryota"/>
</dbReference>
<accession>S3D810</accession>
<feature type="compositionally biased region" description="Basic residues" evidence="1">
    <location>
        <begin position="99"/>
        <end position="110"/>
    </location>
</feature>
<feature type="compositionally biased region" description="Basic and acidic residues" evidence="1">
    <location>
        <begin position="821"/>
        <end position="834"/>
    </location>
</feature>
<keyword evidence="2" id="KW-1133">Transmembrane helix</keyword>
<feature type="region of interest" description="Disordered" evidence="1">
    <location>
        <begin position="801"/>
        <end position="846"/>
    </location>
</feature>
<feature type="compositionally biased region" description="Polar residues" evidence="1">
    <location>
        <begin position="405"/>
        <end position="419"/>
    </location>
</feature>
<feature type="compositionally biased region" description="Low complexity" evidence="1">
    <location>
        <begin position="35"/>
        <end position="49"/>
    </location>
</feature>
<feature type="compositionally biased region" description="Polar residues" evidence="1">
    <location>
        <begin position="694"/>
        <end position="713"/>
    </location>
</feature>
<feature type="region of interest" description="Disordered" evidence="1">
    <location>
        <begin position="492"/>
        <end position="513"/>
    </location>
</feature>
<gene>
    <name evidence="3" type="ORF">F503_07351</name>
</gene>
<feature type="compositionally biased region" description="Basic and acidic residues" evidence="1">
    <location>
        <begin position="653"/>
        <end position="665"/>
    </location>
</feature>
<name>S3D810_OPHP1</name>